<protein>
    <recommendedName>
        <fullName evidence="7">Neurotransmitter-gated ion-channel ligand-binding domain-containing protein</fullName>
    </recommendedName>
</protein>
<keyword evidence="2 6" id="KW-0812">Transmembrane</keyword>
<dbReference type="PROSITE" id="PS00236">
    <property type="entry name" value="NEUROTR_ION_CHANNEL"/>
    <property type="match status" value="1"/>
</dbReference>
<keyword evidence="5" id="KW-0175">Coiled coil</keyword>
<keyword evidence="9" id="KW-1185">Reference proteome</keyword>
<organism evidence="8 9">
    <name type="scientific">Pinctada imbricata</name>
    <name type="common">Atlantic pearl-oyster</name>
    <name type="synonym">Pinctada martensii</name>
    <dbReference type="NCBI Taxonomy" id="66713"/>
    <lineage>
        <taxon>Eukaryota</taxon>
        <taxon>Metazoa</taxon>
        <taxon>Spiralia</taxon>
        <taxon>Lophotrochozoa</taxon>
        <taxon>Mollusca</taxon>
        <taxon>Bivalvia</taxon>
        <taxon>Autobranchia</taxon>
        <taxon>Pteriomorphia</taxon>
        <taxon>Pterioida</taxon>
        <taxon>Pterioidea</taxon>
        <taxon>Pteriidae</taxon>
        <taxon>Pinctada</taxon>
    </lineage>
</organism>
<keyword evidence="3 6" id="KW-1133">Transmembrane helix</keyword>
<reference evidence="8" key="1">
    <citation type="submission" date="2019-08" db="EMBL/GenBank/DDBJ databases">
        <title>The improved chromosome-level genome for the pearl oyster Pinctada fucata martensii using PacBio sequencing and Hi-C.</title>
        <authorList>
            <person name="Zheng Z."/>
        </authorList>
    </citation>
    <scope>NUCLEOTIDE SEQUENCE</scope>
    <source>
        <strain evidence="8">ZZ-2019</strain>
        <tissue evidence="8">Adductor muscle</tissue>
    </source>
</reference>
<dbReference type="PANTHER" id="PTHR18945">
    <property type="entry name" value="NEUROTRANSMITTER GATED ION CHANNEL"/>
    <property type="match status" value="1"/>
</dbReference>
<dbReference type="Proteomes" id="UP001186944">
    <property type="component" value="Unassembled WGS sequence"/>
</dbReference>
<sequence length="204" mass="24178">MGGKFYYIQIQNGGEVLWMPFEVFESRCSIDITYYPFDKQTCQIVFVVWSHSLEEISIERSKNGITYEDEFQENSVWKIIEVTHAVSKETRESRITFTFNLRRKPLFYLRLCHRGESPVTGIFMKLTILSLRLQCAMKRKNKIDIDEREDDLKEEKKEEEESSRKIAWSQVASAIDYVCFWGFLIVYAVMTLITFSIMLSHFSR</sequence>
<dbReference type="EMBL" id="VSWD01000008">
    <property type="protein sequence ID" value="KAK3095981.1"/>
    <property type="molecule type" value="Genomic_DNA"/>
</dbReference>
<dbReference type="AlphaFoldDB" id="A0AA88Y7H1"/>
<evidence type="ECO:0000256" key="2">
    <source>
        <dbReference type="ARBA" id="ARBA00022692"/>
    </source>
</evidence>
<accession>A0AA88Y7H1</accession>
<name>A0AA88Y7H1_PINIB</name>
<evidence type="ECO:0000256" key="5">
    <source>
        <dbReference type="SAM" id="Coils"/>
    </source>
</evidence>
<dbReference type="Gene3D" id="2.70.170.10">
    <property type="entry name" value="Neurotransmitter-gated ion-channel ligand-binding domain"/>
    <property type="match status" value="1"/>
</dbReference>
<dbReference type="CDD" id="cd18989">
    <property type="entry name" value="LGIC_ECD_cation"/>
    <property type="match status" value="1"/>
</dbReference>
<keyword evidence="4 6" id="KW-0472">Membrane</keyword>
<evidence type="ECO:0000256" key="3">
    <source>
        <dbReference type="ARBA" id="ARBA00022989"/>
    </source>
</evidence>
<dbReference type="GO" id="GO:0004888">
    <property type="term" value="F:transmembrane signaling receptor activity"/>
    <property type="evidence" value="ECO:0007669"/>
    <property type="project" value="InterPro"/>
</dbReference>
<comment type="caution">
    <text evidence="8">The sequence shown here is derived from an EMBL/GenBank/DDBJ whole genome shotgun (WGS) entry which is preliminary data.</text>
</comment>
<dbReference type="InterPro" id="IPR036719">
    <property type="entry name" value="Neuro-gated_channel_TM_sf"/>
</dbReference>
<dbReference type="GO" id="GO:0016020">
    <property type="term" value="C:membrane"/>
    <property type="evidence" value="ECO:0007669"/>
    <property type="project" value="UniProtKB-SubCell"/>
</dbReference>
<evidence type="ECO:0000313" key="9">
    <source>
        <dbReference type="Proteomes" id="UP001186944"/>
    </source>
</evidence>
<feature type="transmembrane region" description="Helical" evidence="6">
    <location>
        <begin position="180"/>
        <end position="199"/>
    </location>
</feature>
<dbReference type="Gene3D" id="1.20.58.390">
    <property type="entry name" value="Neurotransmitter-gated ion-channel transmembrane domain"/>
    <property type="match status" value="1"/>
</dbReference>
<proteinExistence type="predicted"/>
<dbReference type="GO" id="GO:0005230">
    <property type="term" value="F:extracellular ligand-gated monoatomic ion channel activity"/>
    <property type="evidence" value="ECO:0007669"/>
    <property type="project" value="InterPro"/>
</dbReference>
<evidence type="ECO:0000256" key="4">
    <source>
        <dbReference type="ARBA" id="ARBA00023136"/>
    </source>
</evidence>
<evidence type="ECO:0000313" key="8">
    <source>
        <dbReference type="EMBL" id="KAK3095981.1"/>
    </source>
</evidence>
<dbReference type="InterPro" id="IPR006201">
    <property type="entry name" value="Neur_channel"/>
</dbReference>
<feature type="domain" description="Neurotransmitter-gated ion-channel ligand-binding" evidence="7">
    <location>
        <begin position="7"/>
        <end position="105"/>
    </location>
</feature>
<gene>
    <name evidence="8" type="ORF">FSP39_021607</name>
</gene>
<comment type="subcellular location">
    <subcellularLocation>
        <location evidence="1">Membrane</location>
        <topology evidence="1">Multi-pass membrane protein</topology>
    </subcellularLocation>
</comment>
<dbReference type="InterPro" id="IPR006202">
    <property type="entry name" value="Neur_chan_lig-bd"/>
</dbReference>
<feature type="coiled-coil region" evidence="5">
    <location>
        <begin position="138"/>
        <end position="165"/>
    </location>
</feature>
<dbReference type="SUPFAM" id="SSF63712">
    <property type="entry name" value="Nicotinic receptor ligand binding domain-like"/>
    <property type="match status" value="1"/>
</dbReference>
<dbReference type="InterPro" id="IPR018000">
    <property type="entry name" value="Neurotransmitter_ion_chnl_CS"/>
</dbReference>
<dbReference type="InterPro" id="IPR038050">
    <property type="entry name" value="Neuro_actylchol_rec"/>
</dbReference>
<evidence type="ECO:0000256" key="1">
    <source>
        <dbReference type="ARBA" id="ARBA00004141"/>
    </source>
</evidence>
<evidence type="ECO:0000259" key="7">
    <source>
        <dbReference type="Pfam" id="PF02931"/>
    </source>
</evidence>
<evidence type="ECO:0000256" key="6">
    <source>
        <dbReference type="SAM" id="Phobius"/>
    </source>
</evidence>
<dbReference type="InterPro" id="IPR036734">
    <property type="entry name" value="Neur_chan_lig-bd_sf"/>
</dbReference>
<dbReference type="Pfam" id="PF02931">
    <property type="entry name" value="Neur_chan_LBD"/>
    <property type="match status" value="1"/>
</dbReference>
<dbReference type="SUPFAM" id="SSF90112">
    <property type="entry name" value="Neurotransmitter-gated ion-channel transmembrane pore"/>
    <property type="match status" value="1"/>
</dbReference>